<organism evidence="25">
    <name type="scientific">Timema bartmani</name>
    <dbReference type="NCBI Taxonomy" id="61472"/>
    <lineage>
        <taxon>Eukaryota</taxon>
        <taxon>Metazoa</taxon>
        <taxon>Ecdysozoa</taxon>
        <taxon>Arthropoda</taxon>
        <taxon>Hexapoda</taxon>
        <taxon>Insecta</taxon>
        <taxon>Pterygota</taxon>
        <taxon>Neoptera</taxon>
        <taxon>Polyneoptera</taxon>
        <taxon>Phasmatodea</taxon>
        <taxon>Timematodea</taxon>
        <taxon>Timematoidea</taxon>
        <taxon>Timematidae</taxon>
        <taxon>Timema</taxon>
    </lineage>
</organism>
<keyword evidence="8" id="KW-0645">Protease</keyword>
<dbReference type="Gene3D" id="1.25.50.20">
    <property type="match status" value="2"/>
</dbReference>
<dbReference type="GO" id="GO:0005615">
    <property type="term" value="C:extracellular space"/>
    <property type="evidence" value="ECO:0007669"/>
    <property type="project" value="TreeGrafter"/>
</dbReference>
<evidence type="ECO:0008006" key="26">
    <source>
        <dbReference type="Google" id="ProtNLM"/>
    </source>
</evidence>
<keyword evidence="19" id="KW-0449">Lipoprotein</keyword>
<comment type="similarity">
    <text evidence="4">Belongs to the peptidase M1 family.</text>
</comment>
<keyword evidence="9" id="KW-0812">Transmembrane</keyword>
<evidence type="ECO:0000256" key="13">
    <source>
        <dbReference type="ARBA" id="ARBA00022833"/>
    </source>
</evidence>
<evidence type="ECO:0000256" key="17">
    <source>
        <dbReference type="ARBA" id="ARBA00023136"/>
    </source>
</evidence>
<evidence type="ECO:0000256" key="18">
    <source>
        <dbReference type="ARBA" id="ARBA00023180"/>
    </source>
</evidence>
<dbReference type="InterPro" id="IPR045357">
    <property type="entry name" value="Aminopeptidase_N-like_N"/>
</dbReference>
<keyword evidence="5" id="KW-0031">Aminopeptidase</keyword>
<dbReference type="SUPFAM" id="SSF63737">
    <property type="entry name" value="Leukotriene A4 hydrolase N-terminal domain"/>
    <property type="match status" value="1"/>
</dbReference>
<dbReference type="Gene3D" id="2.60.40.1730">
    <property type="entry name" value="tricorn interacting facor f3 domain"/>
    <property type="match status" value="1"/>
</dbReference>
<evidence type="ECO:0000256" key="4">
    <source>
        <dbReference type="ARBA" id="ARBA00010136"/>
    </source>
</evidence>
<evidence type="ECO:0000256" key="21">
    <source>
        <dbReference type="SAM" id="SignalP"/>
    </source>
</evidence>
<dbReference type="FunFam" id="1.10.390.10:FF:000013">
    <property type="entry name" value="Aminopeptidase N"/>
    <property type="match status" value="1"/>
</dbReference>
<evidence type="ECO:0000256" key="3">
    <source>
        <dbReference type="ARBA" id="ARBA00004609"/>
    </source>
</evidence>
<feature type="domain" description="Peptidase M1 membrane alanine aminopeptidase" evidence="22">
    <location>
        <begin position="717"/>
        <end position="902"/>
    </location>
</feature>
<keyword evidence="10" id="KW-0479">Metal-binding</keyword>
<evidence type="ECO:0000259" key="22">
    <source>
        <dbReference type="Pfam" id="PF01433"/>
    </source>
</evidence>
<dbReference type="Gene3D" id="3.30.2010.30">
    <property type="match status" value="1"/>
</dbReference>
<dbReference type="CDD" id="cd09601">
    <property type="entry name" value="M1_APN-Q_like"/>
    <property type="match status" value="1"/>
</dbReference>
<dbReference type="GO" id="GO:0070006">
    <property type="term" value="F:metalloaminopeptidase activity"/>
    <property type="evidence" value="ECO:0007669"/>
    <property type="project" value="TreeGrafter"/>
</dbReference>
<dbReference type="PANTHER" id="PTHR11533">
    <property type="entry name" value="PROTEASE M1 ZINC METALLOPROTEASE"/>
    <property type="match status" value="1"/>
</dbReference>
<dbReference type="GO" id="GO:0043171">
    <property type="term" value="P:peptide catabolic process"/>
    <property type="evidence" value="ECO:0007669"/>
    <property type="project" value="TreeGrafter"/>
</dbReference>
<feature type="region of interest" description="Disordered" evidence="20">
    <location>
        <begin position="474"/>
        <end position="516"/>
    </location>
</feature>
<feature type="domain" description="Peptidase M1 membrane alanine aminopeptidase" evidence="22">
    <location>
        <begin position="522"/>
        <end position="565"/>
    </location>
</feature>
<evidence type="ECO:0000259" key="24">
    <source>
        <dbReference type="Pfam" id="PF17900"/>
    </source>
</evidence>
<evidence type="ECO:0000256" key="14">
    <source>
        <dbReference type="ARBA" id="ARBA00022968"/>
    </source>
</evidence>
<dbReference type="GO" id="GO:0005737">
    <property type="term" value="C:cytoplasm"/>
    <property type="evidence" value="ECO:0007669"/>
    <property type="project" value="TreeGrafter"/>
</dbReference>
<feature type="region of interest" description="Disordered" evidence="20">
    <location>
        <begin position="1332"/>
        <end position="1357"/>
    </location>
</feature>
<keyword evidence="16" id="KW-0482">Metalloprotease</keyword>
<keyword evidence="7" id="KW-0336">GPI-anchor</keyword>
<evidence type="ECO:0000256" key="19">
    <source>
        <dbReference type="ARBA" id="ARBA00023288"/>
    </source>
</evidence>
<evidence type="ECO:0000256" key="10">
    <source>
        <dbReference type="ARBA" id="ARBA00022723"/>
    </source>
</evidence>
<dbReference type="InterPro" id="IPR024571">
    <property type="entry name" value="ERAP1-like_C_dom"/>
</dbReference>
<dbReference type="SUPFAM" id="SSF55486">
    <property type="entry name" value="Metalloproteases ('zincins'), catalytic domain"/>
    <property type="match status" value="2"/>
</dbReference>
<evidence type="ECO:0000256" key="20">
    <source>
        <dbReference type="SAM" id="MobiDB-lite"/>
    </source>
</evidence>
<sequence length="1403" mass="159100">MVVKLLVALPPLVTLLLLGRPSSTLYYPAVLQPTRRQPPSLSKVNYAIEYANPRPYQETKRKSSQDLMEAFWANVELLKSLHSTMKTTAFVPTQKTTTNRPWMTGSLVQYFRSAPSYVVEQPPEAESPAIEITRHRERVTDFPRAALVRVPRRVQVARSFEVSTVRTRAPSLRSAMFVVVYRDRKKKDGVSTPASKSENEINITLVATAAAVAERRGNRLPRSVLPQHYRVKLMPFISEGNFSTSGEVWILVRCDSPTQNITLNINDIGILENSVKVTEERRTGFMSRPSNWTGELGVMAHVYDTFGQTYKVLLRESLVRGREYTLHIKFLGTLNDLLQGFYRSSYVDHVTGELRWLASTQFSPTDARRAFPCFDEPEFKASFEMSVARSERMVAISNMPVRYSEPVAEMPGWMLDHFHPTLPMSSYLVALVVSDLEGLRVDSNGRLIFKVWSRKQAIGQTQYAGVIGIVRPNRRGGDGDGDGDSEYEGVKPVEKLKPKKPNLPNPDHRCGNSPFGKNTQGPKILRHMENYYGIPFPLPKLDFVALPDFGFSAMENWGLILFRYNTWGTVELGTCLLQIKHVGYWRTGDLSSSGRTREVLENWGLVFFRYNTWGTVELGTCLLQIKHVGYWRTGDLSSSGRTREVLENWGLVFFRFIMGIELGTFVSIKLSKVEGCCVILAPCLHHPLPPYLHHPLLPYLHHLMPPCLHHTAAGSHREATMLHEDNISTHLSKQRVATVIGHELAHQWFGNLVTPQWWNDLWLKEGFATYVGNLGVQYVEPEWKMDQMFIKDTVQKALALDALESSHPISVPVDNTNQIRQIFDEISYSKGTLMTAAGACIVRMMSLFLGETTFKAGITNYLQAHKWGNAHQQNLWVSLTQRAHEDHTLPTHVSVREIMETWTLQTGYPVVRVVRGFIPGTAVVTQVSSADRLLRGHSGYPVVRVVRGFIPRTAVVSQVSFANRLPRGQSEKVLVCLQERFYLLKEDGAGRRSKSKWWVPLTYTSQESPNFNSTIPVLWMENEESIVIDGLPDEKHWLLLNNQLAGFYRVNYDMFNWRLITQNIGTFPTVTRAQLFDDSLNLARAGLLDYSVPMNLAKTLGDEHEYLPWASALQGFGYLFHMLSSSRLYKDFKVGLYSDTIQGLQGGPLFRYNTGTSRWATVQILYRDFKVGLCSDAIQGPQGGPLFRYNTGTSRWASVQIQYRTSRWASVQIQYRNSRWASVQMQYRDLKVGLCSDTIQGLQGGPLFRCNTGTSRWASVQMQYRDLKGFVLSLLERPFETLGFEEKTSDSQIDIVHRIQILENACNLDHPECVSSAVAKYRWWMDRPSNNPAVPKKLRPPHPEGWDDPDQSGYLGRRELTPPHFQSLTGWTNTGGSCLPPIQGGDRSCLCMGMGLRSLCVEK</sequence>
<dbReference type="Pfam" id="PF11838">
    <property type="entry name" value="ERAP1_C"/>
    <property type="match status" value="1"/>
</dbReference>
<gene>
    <name evidence="25" type="ORF">TBIB3V08_LOCUS7345</name>
</gene>
<keyword evidence="14" id="KW-0735">Signal-anchor</keyword>
<evidence type="ECO:0000256" key="15">
    <source>
        <dbReference type="ARBA" id="ARBA00022989"/>
    </source>
</evidence>
<dbReference type="InterPro" id="IPR001930">
    <property type="entry name" value="Peptidase_M1"/>
</dbReference>
<reference evidence="25" key="1">
    <citation type="submission" date="2020-11" db="EMBL/GenBank/DDBJ databases">
        <authorList>
            <person name="Tran Van P."/>
        </authorList>
    </citation>
    <scope>NUCLEOTIDE SEQUENCE</scope>
</reference>
<dbReference type="InterPro" id="IPR034016">
    <property type="entry name" value="M1_APN-typ"/>
</dbReference>
<dbReference type="InterPro" id="IPR042097">
    <property type="entry name" value="Aminopeptidase_N-like_N_sf"/>
</dbReference>
<dbReference type="Pfam" id="PF17900">
    <property type="entry name" value="Peptidase_M1_N"/>
    <property type="match status" value="1"/>
</dbReference>
<keyword evidence="18" id="KW-0325">Glycoprotein</keyword>
<dbReference type="GO" id="GO:0005886">
    <property type="term" value="C:plasma membrane"/>
    <property type="evidence" value="ECO:0007669"/>
    <property type="project" value="UniProtKB-SubCell"/>
</dbReference>
<evidence type="ECO:0000256" key="12">
    <source>
        <dbReference type="ARBA" id="ARBA00022801"/>
    </source>
</evidence>
<evidence type="ECO:0000256" key="9">
    <source>
        <dbReference type="ARBA" id="ARBA00022692"/>
    </source>
</evidence>
<evidence type="ECO:0000256" key="11">
    <source>
        <dbReference type="ARBA" id="ARBA00022729"/>
    </source>
</evidence>
<keyword evidence="6" id="KW-1003">Cell membrane</keyword>
<evidence type="ECO:0000256" key="8">
    <source>
        <dbReference type="ARBA" id="ARBA00022670"/>
    </source>
</evidence>
<comment type="subcellular location">
    <subcellularLocation>
        <location evidence="3">Cell membrane</location>
        <topology evidence="3">Lipid-anchor</topology>
        <topology evidence="3">GPI-anchor</topology>
    </subcellularLocation>
    <subcellularLocation>
        <location evidence="2">Membrane</location>
        <topology evidence="2">Single-pass type II membrane protein</topology>
    </subcellularLocation>
</comment>
<dbReference type="GO" id="GO:0006508">
    <property type="term" value="P:proteolysis"/>
    <property type="evidence" value="ECO:0007669"/>
    <property type="project" value="UniProtKB-KW"/>
</dbReference>
<keyword evidence="11 21" id="KW-0732">Signal</keyword>
<dbReference type="FunFam" id="2.60.40.1730:FF:000012">
    <property type="entry name" value="Aminopeptidase N"/>
    <property type="match status" value="1"/>
</dbReference>
<feature type="domain" description="ERAP1-like C-terminal" evidence="23">
    <location>
        <begin position="1037"/>
        <end position="1133"/>
    </location>
</feature>
<evidence type="ECO:0000256" key="2">
    <source>
        <dbReference type="ARBA" id="ARBA00004606"/>
    </source>
</evidence>
<feature type="domain" description="Aminopeptidase N-like N-terminal" evidence="24">
    <location>
        <begin position="226"/>
        <end position="428"/>
    </location>
</feature>
<dbReference type="PANTHER" id="PTHR11533:SF294">
    <property type="entry name" value="THYROTROPIN-RELEASING HORMONE-DEGRADING ECTOENZYME"/>
    <property type="match status" value="1"/>
</dbReference>
<accession>A0A7R9F337</accession>
<keyword evidence="12" id="KW-0378">Hydrolase</keyword>
<proteinExistence type="inferred from homology"/>
<evidence type="ECO:0000313" key="25">
    <source>
        <dbReference type="EMBL" id="CAD7444981.1"/>
    </source>
</evidence>
<feature type="chain" id="PRO_5030958267" description="Aminopeptidase" evidence="21">
    <location>
        <begin position="25"/>
        <end position="1403"/>
    </location>
</feature>
<evidence type="ECO:0000256" key="16">
    <source>
        <dbReference type="ARBA" id="ARBA00023049"/>
    </source>
</evidence>
<dbReference type="EMBL" id="OD567013">
    <property type="protein sequence ID" value="CAD7444981.1"/>
    <property type="molecule type" value="Genomic_DNA"/>
</dbReference>
<dbReference type="GO" id="GO:0008270">
    <property type="term" value="F:zinc ion binding"/>
    <property type="evidence" value="ECO:0007669"/>
    <property type="project" value="InterPro"/>
</dbReference>
<dbReference type="PRINTS" id="PR00756">
    <property type="entry name" value="ALADIPTASE"/>
</dbReference>
<dbReference type="InterPro" id="IPR050344">
    <property type="entry name" value="Peptidase_M1_aminopeptidases"/>
</dbReference>
<comment type="cofactor">
    <cofactor evidence="1">
        <name>Zn(2+)</name>
        <dbReference type="ChEBI" id="CHEBI:29105"/>
    </cofactor>
</comment>
<dbReference type="Pfam" id="PF01433">
    <property type="entry name" value="Peptidase_M1"/>
    <property type="match status" value="2"/>
</dbReference>
<keyword evidence="13" id="KW-0862">Zinc</keyword>
<evidence type="ECO:0000256" key="6">
    <source>
        <dbReference type="ARBA" id="ARBA00022475"/>
    </source>
</evidence>
<keyword evidence="17" id="KW-0472">Membrane</keyword>
<dbReference type="Gene3D" id="1.10.390.10">
    <property type="entry name" value="Neutral Protease Domain 2"/>
    <property type="match status" value="1"/>
</dbReference>
<evidence type="ECO:0000259" key="23">
    <source>
        <dbReference type="Pfam" id="PF11838"/>
    </source>
</evidence>
<evidence type="ECO:0000256" key="7">
    <source>
        <dbReference type="ARBA" id="ARBA00022622"/>
    </source>
</evidence>
<dbReference type="FunFam" id="2.60.40.1910:FF:000008">
    <property type="entry name" value="Aminopeptidase"/>
    <property type="match status" value="1"/>
</dbReference>
<dbReference type="GO" id="GO:0098552">
    <property type="term" value="C:side of membrane"/>
    <property type="evidence" value="ECO:0007669"/>
    <property type="project" value="UniProtKB-KW"/>
</dbReference>
<evidence type="ECO:0000256" key="5">
    <source>
        <dbReference type="ARBA" id="ARBA00022438"/>
    </source>
</evidence>
<feature type="signal peptide" evidence="21">
    <location>
        <begin position="1"/>
        <end position="24"/>
    </location>
</feature>
<dbReference type="GO" id="GO:0042277">
    <property type="term" value="F:peptide binding"/>
    <property type="evidence" value="ECO:0007669"/>
    <property type="project" value="TreeGrafter"/>
</dbReference>
<name>A0A7R9F337_9NEOP</name>
<evidence type="ECO:0000256" key="1">
    <source>
        <dbReference type="ARBA" id="ARBA00001947"/>
    </source>
</evidence>
<protein>
    <recommendedName>
        <fullName evidence="26">Aminopeptidase</fullName>
    </recommendedName>
</protein>
<dbReference type="InterPro" id="IPR027268">
    <property type="entry name" value="Peptidase_M4/M1_CTD_sf"/>
</dbReference>
<keyword evidence="15" id="KW-1133">Transmembrane helix</keyword>
<dbReference type="Gene3D" id="2.60.40.1910">
    <property type="match status" value="1"/>
</dbReference>
<dbReference type="InterPro" id="IPR014782">
    <property type="entry name" value="Peptidase_M1_dom"/>
</dbReference>